<reference evidence="2" key="1">
    <citation type="submission" date="2009-01" db="EMBL/GenBank/DDBJ databases">
        <title>Complete sequence of Anaeromyxobacter dehalogenans 2CP-1.</title>
        <authorList>
            <consortium name="US DOE Joint Genome Institute"/>
            <person name="Lucas S."/>
            <person name="Copeland A."/>
            <person name="Lapidus A."/>
            <person name="Glavina del Rio T."/>
            <person name="Dalin E."/>
            <person name="Tice H."/>
            <person name="Bruce D."/>
            <person name="Goodwin L."/>
            <person name="Pitluck S."/>
            <person name="Saunders E."/>
            <person name="Brettin T."/>
            <person name="Detter J.C."/>
            <person name="Han C."/>
            <person name="Larimer F."/>
            <person name="Land M."/>
            <person name="Hauser L."/>
            <person name="Kyrpides N."/>
            <person name="Ovchinnikova G."/>
            <person name="Beliaev A.S."/>
            <person name="Richardson P."/>
        </authorList>
    </citation>
    <scope>NUCLEOTIDE SEQUENCE</scope>
    <source>
        <strain evidence="2">2CP-1</strain>
    </source>
</reference>
<dbReference type="HOGENOM" id="CLU_2230846_0_0_7"/>
<keyword evidence="1" id="KW-0472">Membrane</keyword>
<feature type="transmembrane region" description="Helical" evidence="1">
    <location>
        <begin position="28"/>
        <end position="44"/>
    </location>
</feature>
<accession>B8JG89</accession>
<evidence type="ECO:0000256" key="1">
    <source>
        <dbReference type="SAM" id="Phobius"/>
    </source>
</evidence>
<keyword evidence="3" id="KW-1185">Reference proteome</keyword>
<name>B8JG89_ANAD2</name>
<dbReference type="RefSeq" id="WP_012634210.1">
    <property type="nucleotide sequence ID" value="NC_011891.1"/>
</dbReference>
<protein>
    <submittedName>
        <fullName evidence="2">Uncharacterized protein</fullName>
    </submittedName>
</protein>
<dbReference type="Proteomes" id="UP000007089">
    <property type="component" value="Chromosome"/>
</dbReference>
<evidence type="ECO:0000313" key="2">
    <source>
        <dbReference type="EMBL" id="ACL66492.1"/>
    </source>
</evidence>
<dbReference type="AlphaFoldDB" id="B8JG89"/>
<organism evidence="2 3">
    <name type="scientific">Anaeromyxobacter dehalogenans (strain ATCC BAA-258 / DSM 21875 / 2CP-1)</name>
    <dbReference type="NCBI Taxonomy" id="455488"/>
    <lineage>
        <taxon>Bacteria</taxon>
        <taxon>Pseudomonadati</taxon>
        <taxon>Myxococcota</taxon>
        <taxon>Myxococcia</taxon>
        <taxon>Myxococcales</taxon>
        <taxon>Cystobacterineae</taxon>
        <taxon>Anaeromyxobacteraceae</taxon>
        <taxon>Anaeromyxobacter</taxon>
    </lineage>
</organism>
<proteinExistence type="predicted"/>
<dbReference type="KEGG" id="acp:A2cp1_3157"/>
<feature type="transmembrane region" description="Helical" evidence="1">
    <location>
        <begin position="75"/>
        <end position="93"/>
    </location>
</feature>
<gene>
    <name evidence="2" type="ordered locus">A2cp1_3157</name>
</gene>
<sequence>MRFIGWNLFFAAWLLVTAFALSHSGPSIFLTCVAALAIAVLAFASRGLPRLRLAMAVVALVLGGAALLMPDLSGLARLNNGLVAALVFALAVIPGRADLVGSRAG</sequence>
<dbReference type="EMBL" id="CP001359">
    <property type="protein sequence ID" value="ACL66492.1"/>
    <property type="molecule type" value="Genomic_DNA"/>
</dbReference>
<evidence type="ECO:0000313" key="3">
    <source>
        <dbReference type="Proteomes" id="UP000007089"/>
    </source>
</evidence>
<feature type="transmembrane region" description="Helical" evidence="1">
    <location>
        <begin position="51"/>
        <end position="69"/>
    </location>
</feature>
<keyword evidence="1" id="KW-0812">Transmembrane</keyword>
<keyword evidence="1" id="KW-1133">Transmembrane helix</keyword>